<dbReference type="EMBL" id="JAAIVB010000035">
    <property type="protein sequence ID" value="NEX61265.1"/>
    <property type="molecule type" value="Genomic_DNA"/>
</dbReference>
<dbReference type="AlphaFoldDB" id="A0A6B3SPN6"/>
<accession>A0A6B3SPN6</accession>
<keyword evidence="3" id="KW-1185">Reference proteome</keyword>
<comment type="caution">
    <text evidence="2">The sequence shown here is derived from an EMBL/GenBank/DDBJ whole genome shotgun (WGS) entry which is preliminary data.</text>
</comment>
<proteinExistence type="predicted"/>
<dbReference type="Pfam" id="PF12680">
    <property type="entry name" value="SnoaL_2"/>
    <property type="match status" value="1"/>
</dbReference>
<sequence>MNEQANTTLVKQCYDAFMQGDIPRLMSMCDPDIDWELPEVPGATFTGKRHGHAEVLEFFRRLDESETITEFMPQEFIAQGERVVVLGRHVGTVKANGERYETEWAHLFTVRNGKVCGFHEFLDSFAASQAYSSLATGSMRQASMQQGQGQQPSIH</sequence>
<evidence type="ECO:0000313" key="2">
    <source>
        <dbReference type="EMBL" id="NEX61265.1"/>
    </source>
</evidence>
<reference evidence="2 3" key="1">
    <citation type="submission" date="2020-02" db="EMBL/GenBank/DDBJ databases">
        <authorList>
            <person name="Kim M.K."/>
        </authorList>
    </citation>
    <scope>NUCLEOTIDE SEQUENCE [LARGE SCALE GENOMIC DNA]</scope>
    <source>
        <strain evidence="2 3">17J57-3</strain>
    </source>
</reference>
<dbReference type="SUPFAM" id="SSF54427">
    <property type="entry name" value="NTF2-like"/>
    <property type="match status" value="1"/>
</dbReference>
<evidence type="ECO:0000259" key="1">
    <source>
        <dbReference type="Pfam" id="PF12680"/>
    </source>
</evidence>
<name>A0A6B3SPN6_9BURK</name>
<organism evidence="2 3">
    <name type="scientific">Noviherbaspirillum galbum</name>
    <dbReference type="NCBI Taxonomy" id="2709383"/>
    <lineage>
        <taxon>Bacteria</taxon>
        <taxon>Pseudomonadati</taxon>
        <taxon>Pseudomonadota</taxon>
        <taxon>Betaproteobacteria</taxon>
        <taxon>Burkholderiales</taxon>
        <taxon>Oxalobacteraceae</taxon>
        <taxon>Noviherbaspirillum</taxon>
    </lineage>
</organism>
<protein>
    <submittedName>
        <fullName evidence="2">Nuclear transport factor 2 family protein</fullName>
    </submittedName>
</protein>
<dbReference type="PANTHER" id="PTHR41252">
    <property type="entry name" value="BLR2505 PROTEIN"/>
    <property type="match status" value="1"/>
</dbReference>
<dbReference type="PANTHER" id="PTHR41252:SF1">
    <property type="entry name" value="BLR2505 PROTEIN"/>
    <property type="match status" value="1"/>
</dbReference>
<dbReference type="InterPro" id="IPR032710">
    <property type="entry name" value="NTF2-like_dom_sf"/>
</dbReference>
<dbReference type="Proteomes" id="UP000482155">
    <property type="component" value="Unassembled WGS sequence"/>
</dbReference>
<dbReference type="Gene3D" id="3.10.450.50">
    <property type="match status" value="1"/>
</dbReference>
<dbReference type="RefSeq" id="WP_163962298.1">
    <property type="nucleotide sequence ID" value="NZ_JAAIVB010000035.1"/>
</dbReference>
<dbReference type="InterPro" id="IPR037401">
    <property type="entry name" value="SnoaL-like"/>
</dbReference>
<evidence type="ECO:0000313" key="3">
    <source>
        <dbReference type="Proteomes" id="UP000482155"/>
    </source>
</evidence>
<feature type="domain" description="SnoaL-like" evidence="1">
    <location>
        <begin position="10"/>
        <end position="116"/>
    </location>
</feature>
<gene>
    <name evidence="2" type="ORF">G3574_09255</name>
</gene>